<sequence length="96" mass="10059">HRGKDFKVPGGGHFRVGVYLLRGRAPSLGGPAKIQTSQRPQPRGRLQPIPKVPHPEGGAWPQPLSLFSLIGNEGRGGGGWLPPPPGSRVAGAPHTP</sequence>
<evidence type="ECO:0000259" key="4">
    <source>
        <dbReference type="Pfam" id="PF01543"/>
    </source>
</evidence>
<accession>D1G2B8</accession>
<proteinExistence type="predicted"/>
<evidence type="ECO:0000256" key="2">
    <source>
        <dbReference type="ARBA" id="ARBA00023200"/>
    </source>
</evidence>
<evidence type="ECO:0000256" key="1">
    <source>
        <dbReference type="ARBA" id="ARBA00004192"/>
    </source>
</evidence>
<feature type="region of interest" description="Disordered" evidence="3">
    <location>
        <begin position="25"/>
        <end position="96"/>
    </location>
</feature>
<name>D1G2B8_9HEPC</name>
<keyword evidence="2" id="KW-1035">Host cytoplasm</keyword>
<organism evidence="5">
    <name type="scientific">Hepacivirus hominis</name>
    <dbReference type="NCBI Taxonomy" id="3052230"/>
    <lineage>
        <taxon>Viruses</taxon>
        <taxon>Riboviria</taxon>
        <taxon>Orthornavirae</taxon>
        <taxon>Kitrinoviricota</taxon>
        <taxon>Flasuviricetes</taxon>
        <taxon>Amarillovirales</taxon>
        <taxon>Flaviviridae</taxon>
        <taxon>Hepacivirus</taxon>
    </lineage>
</organism>
<dbReference type="InterPro" id="IPR002522">
    <property type="entry name" value="HCV_core_N"/>
</dbReference>
<feature type="non-terminal residue" evidence="5">
    <location>
        <position position="96"/>
    </location>
</feature>
<evidence type="ECO:0000256" key="3">
    <source>
        <dbReference type="SAM" id="MobiDB-lite"/>
    </source>
</evidence>
<comment type="subcellular location">
    <subcellularLocation>
        <location evidence="1">Host cytoplasm</location>
    </subcellularLocation>
</comment>
<protein>
    <submittedName>
        <fullName evidence="5">Polyprotein</fullName>
    </submittedName>
</protein>
<dbReference type="EMBL" id="FJ515103">
    <property type="protein sequence ID" value="ACT37141.1"/>
    <property type="molecule type" value="Genomic_RNA"/>
</dbReference>
<feature type="domain" description="Hepatitis C virus Core protein N-terminal" evidence="4">
    <location>
        <begin position="2"/>
        <end position="90"/>
    </location>
</feature>
<dbReference type="GO" id="GO:0030430">
    <property type="term" value="C:host cell cytoplasm"/>
    <property type="evidence" value="ECO:0007669"/>
    <property type="project" value="UniProtKB-SubCell"/>
</dbReference>
<reference evidence="5" key="2">
    <citation type="journal article" date="2009" name="J. Med. Virol.">
        <title>Molecular epidemiology of HCV genotypes among injection drug users in Taiwan: Full-length sequences of two new subtype 6w strains and a recombinant form_2b6w.</title>
        <authorList>
            <person name="Lee Y.M."/>
            <person name="Lin H.J."/>
            <person name="Chen Y.J."/>
            <person name="Lee C.M."/>
            <person name="Wang S.F."/>
            <person name="Chang K.Y."/>
            <person name="Chen T.L."/>
            <person name="Liu H.F."/>
            <person name="Chen Y.M."/>
        </authorList>
    </citation>
    <scope>NUCLEOTIDE SEQUENCE</scope>
    <source>
        <strain evidence="5">D250</strain>
    </source>
</reference>
<dbReference type="GO" id="GO:0019028">
    <property type="term" value="C:viral capsid"/>
    <property type="evidence" value="ECO:0007669"/>
    <property type="project" value="InterPro"/>
</dbReference>
<dbReference type="Pfam" id="PF01543">
    <property type="entry name" value="HCV_capsid"/>
    <property type="match status" value="1"/>
</dbReference>
<feature type="non-terminal residue" evidence="5">
    <location>
        <position position="1"/>
    </location>
</feature>
<dbReference type="GO" id="GO:0005198">
    <property type="term" value="F:structural molecule activity"/>
    <property type="evidence" value="ECO:0007669"/>
    <property type="project" value="InterPro"/>
</dbReference>
<evidence type="ECO:0000313" key="5">
    <source>
        <dbReference type="EMBL" id="ACT37141.1"/>
    </source>
</evidence>
<reference evidence="5" key="1">
    <citation type="submission" date="2008-12" db="EMBL/GenBank/DDBJ databases">
        <authorList>
            <person name="Chen Y.-M."/>
            <person name="Chen T.-L."/>
            <person name="Lee C.-M."/>
            <person name="Lee Y.-M."/>
            <person name="Chen C.-Y."/>
            <person name="Lin H.-J."/>
        </authorList>
    </citation>
    <scope>NUCLEOTIDE SEQUENCE</scope>
    <source>
        <strain evidence="5">D250</strain>
    </source>
</reference>